<evidence type="ECO:0000313" key="2">
    <source>
        <dbReference type="EMBL" id="CEM51994.1"/>
    </source>
</evidence>
<name>A0A0G4I4X8_9ALVE</name>
<organism evidence="2">
    <name type="scientific">Chromera velia CCMP2878</name>
    <dbReference type="NCBI Taxonomy" id="1169474"/>
    <lineage>
        <taxon>Eukaryota</taxon>
        <taxon>Sar</taxon>
        <taxon>Alveolata</taxon>
        <taxon>Colpodellida</taxon>
        <taxon>Chromeraceae</taxon>
        <taxon>Chromera</taxon>
    </lineage>
</organism>
<gene>
    <name evidence="2" type="ORF">Cvel_11005</name>
</gene>
<accession>A0A0G4I4X8</accession>
<dbReference type="EMBL" id="CDMZ01005116">
    <property type="protein sequence ID" value="CEM51994.1"/>
    <property type="molecule type" value="Genomic_DNA"/>
</dbReference>
<feature type="signal peptide" evidence="1">
    <location>
        <begin position="1"/>
        <end position="17"/>
    </location>
</feature>
<evidence type="ECO:0000256" key="1">
    <source>
        <dbReference type="SAM" id="SignalP"/>
    </source>
</evidence>
<sequence length="122" mass="13711">MRFFATLLVLFVSAVSAITEMELLEAALGFLAAPQRAGRFMRKSARTPEAETELSAMSREEYVENLEKSNWEAVNTQGDGKKDKTYLLKSLRRKHNVMYSIDGLAHKKAVSDWAPSPNPYGK</sequence>
<feature type="chain" id="PRO_5005192205" description="RxLR effector protein" evidence="1">
    <location>
        <begin position="18"/>
        <end position="122"/>
    </location>
</feature>
<evidence type="ECO:0008006" key="3">
    <source>
        <dbReference type="Google" id="ProtNLM"/>
    </source>
</evidence>
<dbReference type="AlphaFoldDB" id="A0A0G4I4X8"/>
<dbReference type="VEuPathDB" id="CryptoDB:Cvel_11005"/>
<protein>
    <recommendedName>
        <fullName evidence="3">RxLR effector protein</fullName>
    </recommendedName>
</protein>
<proteinExistence type="predicted"/>
<keyword evidence="1" id="KW-0732">Signal</keyword>
<reference evidence="2" key="1">
    <citation type="submission" date="2014-11" db="EMBL/GenBank/DDBJ databases">
        <authorList>
            <person name="Otto D Thomas"/>
            <person name="Naeem Raeece"/>
        </authorList>
    </citation>
    <scope>NUCLEOTIDE SEQUENCE</scope>
</reference>